<feature type="binding site" evidence="7">
    <location>
        <position position="120"/>
    </location>
    <ligand>
        <name>S-adenosyl-L-methionine</name>
        <dbReference type="ChEBI" id="CHEBI:59789"/>
    </ligand>
</feature>
<evidence type="ECO:0000313" key="8">
    <source>
        <dbReference type="EMBL" id="GAA5414403.1"/>
    </source>
</evidence>
<dbReference type="NCBIfam" id="TIGR00091">
    <property type="entry name" value="tRNA (guanosine(46)-N7)-methyltransferase TrmB"/>
    <property type="match status" value="1"/>
</dbReference>
<feature type="binding site" evidence="7">
    <location>
        <position position="70"/>
    </location>
    <ligand>
        <name>S-adenosyl-L-methionine</name>
        <dbReference type="ChEBI" id="CHEBI:59789"/>
    </ligand>
</feature>
<comment type="catalytic activity">
    <reaction evidence="1 7">
        <text>guanosine(46) in tRNA + S-adenosyl-L-methionine = N(7)-methylguanosine(46) in tRNA + S-adenosyl-L-homocysteine</text>
        <dbReference type="Rhea" id="RHEA:42708"/>
        <dbReference type="Rhea" id="RHEA-COMP:10188"/>
        <dbReference type="Rhea" id="RHEA-COMP:10189"/>
        <dbReference type="ChEBI" id="CHEBI:57856"/>
        <dbReference type="ChEBI" id="CHEBI:59789"/>
        <dbReference type="ChEBI" id="CHEBI:74269"/>
        <dbReference type="ChEBI" id="CHEBI:74480"/>
        <dbReference type="EC" id="2.1.1.33"/>
    </reaction>
</comment>
<feature type="binding site" evidence="7">
    <location>
        <position position="98"/>
    </location>
    <ligand>
        <name>S-adenosyl-L-methionine</name>
        <dbReference type="ChEBI" id="CHEBI:59789"/>
    </ligand>
</feature>
<feature type="binding site" evidence="7">
    <location>
        <position position="124"/>
    </location>
    <ligand>
        <name>substrate</name>
    </ligand>
</feature>
<evidence type="ECO:0000256" key="7">
    <source>
        <dbReference type="HAMAP-Rule" id="MF_01057"/>
    </source>
</evidence>
<keyword evidence="6 7" id="KW-0819">tRNA processing</keyword>
<dbReference type="SUPFAM" id="SSF53335">
    <property type="entry name" value="S-adenosyl-L-methionine-dependent methyltransferases"/>
    <property type="match status" value="1"/>
</dbReference>
<dbReference type="Proteomes" id="UP001449582">
    <property type="component" value="Unassembled WGS sequence"/>
</dbReference>
<dbReference type="HAMAP" id="MF_01057">
    <property type="entry name" value="tRNA_methyltr_TrmB"/>
    <property type="match status" value="1"/>
</dbReference>
<evidence type="ECO:0000256" key="6">
    <source>
        <dbReference type="ARBA" id="ARBA00022694"/>
    </source>
</evidence>
<dbReference type="InterPro" id="IPR029063">
    <property type="entry name" value="SAM-dependent_MTases_sf"/>
</dbReference>
<dbReference type="EC" id="2.1.1.33" evidence="7"/>
<keyword evidence="4 7" id="KW-0808">Transferase</keyword>
<keyword evidence="5 7" id="KW-0949">S-adenosyl-L-methionine</keyword>
<dbReference type="PROSITE" id="PS51625">
    <property type="entry name" value="SAM_MT_TRMB"/>
    <property type="match status" value="1"/>
</dbReference>
<feature type="binding site" evidence="7">
    <location>
        <position position="156"/>
    </location>
    <ligand>
        <name>substrate</name>
    </ligand>
</feature>
<dbReference type="Pfam" id="PF02390">
    <property type="entry name" value="Methyltransf_4"/>
    <property type="match status" value="1"/>
</dbReference>
<comment type="function">
    <text evidence="2 7">Catalyzes the formation of N(7)-methylguanine at position 46 (m7G46) in tRNA.</text>
</comment>
<dbReference type="InterPro" id="IPR003358">
    <property type="entry name" value="tRNA_(Gua-N-7)_MeTrfase_Trmb"/>
</dbReference>
<dbReference type="Gene3D" id="3.40.50.150">
    <property type="entry name" value="Vaccinia Virus protein VP39"/>
    <property type="match status" value="1"/>
</dbReference>
<name>A0ABP9UB66_9BACT</name>
<gene>
    <name evidence="7 8" type="primary">trmB</name>
    <name evidence="8" type="ORF">UREOM_1140</name>
</gene>
<accession>A0ABP9UB66</accession>
<keyword evidence="3 7" id="KW-0489">Methyltransferase</keyword>
<comment type="caution">
    <text evidence="7">Lacks conserved residue(s) required for the propagation of feature annotation.</text>
</comment>
<comment type="caution">
    <text evidence="8">The sequence shown here is derived from an EMBL/GenBank/DDBJ whole genome shotgun (WGS) entry which is preliminary data.</text>
</comment>
<keyword evidence="9" id="KW-1185">Reference proteome</keyword>
<evidence type="ECO:0000256" key="1">
    <source>
        <dbReference type="ARBA" id="ARBA00000142"/>
    </source>
</evidence>
<organism evidence="8 9">
    <name type="scientific">Ureaplasma ceti</name>
    <dbReference type="NCBI Taxonomy" id="3119530"/>
    <lineage>
        <taxon>Bacteria</taxon>
        <taxon>Bacillati</taxon>
        <taxon>Mycoplasmatota</taxon>
        <taxon>Mycoplasmoidales</taxon>
        <taxon>Mycoplasmoidaceae</taxon>
        <taxon>Ureaplasma</taxon>
    </lineage>
</organism>
<evidence type="ECO:0000256" key="4">
    <source>
        <dbReference type="ARBA" id="ARBA00022679"/>
    </source>
</evidence>
<dbReference type="PANTHER" id="PTHR23417:SF14">
    <property type="entry name" value="PENTACOTRIPEPTIDE-REPEAT REGION OF PRORP DOMAIN-CONTAINING PROTEIN"/>
    <property type="match status" value="1"/>
</dbReference>
<feature type="binding site" evidence="7">
    <location>
        <begin position="200"/>
        <end position="203"/>
    </location>
    <ligand>
        <name>substrate</name>
    </ligand>
</feature>
<feature type="binding site" evidence="7">
    <location>
        <position position="45"/>
    </location>
    <ligand>
        <name>S-adenosyl-L-methionine</name>
        <dbReference type="ChEBI" id="CHEBI:59789"/>
    </ligand>
</feature>
<evidence type="ECO:0000313" key="9">
    <source>
        <dbReference type="Proteomes" id="UP001449582"/>
    </source>
</evidence>
<dbReference type="InterPro" id="IPR055361">
    <property type="entry name" value="tRNA_methyltr_TrmB_bact"/>
</dbReference>
<comment type="similarity">
    <text evidence="7">Belongs to the class I-like SAM-binding methyltransferase superfamily. TrmB family.</text>
</comment>
<evidence type="ECO:0000256" key="3">
    <source>
        <dbReference type="ARBA" id="ARBA00022603"/>
    </source>
</evidence>
<dbReference type="RefSeq" id="WP_353289568.1">
    <property type="nucleotide sequence ID" value="NZ_BAABQM010000001.1"/>
</dbReference>
<protein>
    <recommendedName>
        <fullName evidence="7">tRNA (guanine-N(7)-)-methyltransferase</fullName>
        <ecNumber evidence="7">2.1.1.33</ecNumber>
    </recommendedName>
    <alternativeName>
        <fullName evidence="7">tRNA (guanine(46)-N(7))-methyltransferase</fullName>
    </alternativeName>
    <alternativeName>
        <fullName evidence="7">tRNA(m7G46)-methyltransferase</fullName>
    </alternativeName>
</protein>
<reference evidence="8" key="1">
    <citation type="submission" date="2024-02" db="EMBL/GenBank/DDBJ databases">
        <title>Draft genome sequence of new strains in genus Ureaplasma.</title>
        <authorList>
            <person name="Nakajima Y."/>
            <person name="Segawa T."/>
        </authorList>
    </citation>
    <scope>NUCLEOTIDE SEQUENCE [LARGE SCALE GENOMIC DNA]</scope>
    <source>
        <strain evidence="8">OM1</strain>
    </source>
</reference>
<dbReference type="EMBL" id="BAABQM010000001">
    <property type="protein sequence ID" value="GAA5414403.1"/>
    <property type="molecule type" value="Genomic_DNA"/>
</dbReference>
<proteinExistence type="inferred from homology"/>
<sequence length="221" mass="25989">MRLRFNKDASTNLQNDTKFFINTEELSQINPNTYFADVNKPVYLEIGSGKGNFIINNALTYPENNYIGLEKFDTVLWKAMRKAQTHEDLNNLKLMSYDAVKIDELFAPHSISKLFLNFSDPWPKARHAKRRLTHPDFLEKYKKILKADGLVQFKTDNDGLFTWTMEEVLLAHPEAYEIVYHTTDLYQDLNNPYNVNNIPTEYETKFYNLGKNINKVIFRFK</sequence>
<dbReference type="PANTHER" id="PTHR23417">
    <property type="entry name" value="3-DEOXY-D-MANNO-OCTULOSONIC-ACID TRANSFERASE/TRNA GUANINE-N 7 - -METHYLTRANSFERASE"/>
    <property type="match status" value="1"/>
</dbReference>
<evidence type="ECO:0000256" key="5">
    <source>
        <dbReference type="ARBA" id="ARBA00022691"/>
    </source>
</evidence>
<dbReference type="NCBIfam" id="NF001080">
    <property type="entry name" value="PRK00121.2-2"/>
    <property type="match status" value="1"/>
</dbReference>
<comment type="pathway">
    <text evidence="7">tRNA modification; N(7)-methylguanine-tRNA biosynthesis.</text>
</comment>
<evidence type="ECO:0000256" key="2">
    <source>
        <dbReference type="ARBA" id="ARBA00003015"/>
    </source>
</evidence>